<comment type="subcellular location">
    <subcellularLocation>
        <location evidence="1">Cytoplasm</location>
        <location evidence="1">Cytosol</location>
    </subcellularLocation>
</comment>
<keyword evidence="19" id="KW-1185">Reference proteome</keyword>
<keyword evidence="5" id="KW-0444">Lipid biosynthesis</keyword>
<evidence type="ECO:0000256" key="1">
    <source>
        <dbReference type="ARBA" id="ARBA00004514"/>
    </source>
</evidence>
<evidence type="ECO:0000256" key="9">
    <source>
        <dbReference type="ARBA" id="ARBA00022777"/>
    </source>
</evidence>
<dbReference type="PANTHER" id="PTHR13101:SF1">
    <property type="entry name" value="PHOSPHOMEVALONATE KINASE"/>
    <property type="match status" value="1"/>
</dbReference>
<protein>
    <recommendedName>
        <fullName evidence="17">Phosphomevalonate kinase</fullName>
        <ecNumber evidence="3">2.7.4.2</ecNumber>
    </recommendedName>
</protein>
<dbReference type="Proteomes" id="UP001162164">
    <property type="component" value="Unassembled WGS sequence"/>
</dbReference>
<evidence type="ECO:0000256" key="17">
    <source>
        <dbReference type="ARBA" id="ARBA00034549"/>
    </source>
</evidence>
<dbReference type="EMBL" id="JAPWTJ010000915">
    <property type="protein sequence ID" value="KAJ8974879.1"/>
    <property type="molecule type" value="Genomic_DNA"/>
</dbReference>
<dbReference type="PANTHER" id="PTHR13101">
    <property type="entry name" value="PHOSPHOMEVALONATE KINASE"/>
    <property type="match status" value="1"/>
</dbReference>
<evidence type="ECO:0000256" key="6">
    <source>
        <dbReference type="ARBA" id="ARBA00022548"/>
    </source>
</evidence>
<comment type="pathway">
    <text evidence="2">Isoprenoid biosynthesis; isopentenyl diphosphate biosynthesis via mevalonate pathway; isopentenyl diphosphate from (R)-mevalonate: step 2/3.</text>
</comment>
<evidence type="ECO:0000256" key="11">
    <source>
        <dbReference type="ARBA" id="ARBA00022840"/>
    </source>
</evidence>
<evidence type="ECO:0000256" key="5">
    <source>
        <dbReference type="ARBA" id="ARBA00022516"/>
    </source>
</evidence>
<keyword evidence="6" id="KW-0153">Cholesterol metabolism</keyword>
<keyword evidence="16" id="KW-0753">Steroid metabolism</keyword>
<keyword evidence="11" id="KW-0067">ATP-binding</keyword>
<evidence type="ECO:0000256" key="4">
    <source>
        <dbReference type="ARBA" id="ARBA00022490"/>
    </source>
</evidence>
<keyword evidence="10" id="KW-0152">Cholesterol biosynthesis</keyword>
<keyword evidence="7" id="KW-0808">Transferase</keyword>
<evidence type="ECO:0000256" key="10">
    <source>
        <dbReference type="ARBA" id="ARBA00022778"/>
    </source>
</evidence>
<proteinExistence type="predicted"/>
<keyword evidence="8" id="KW-0547">Nucleotide-binding</keyword>
<evidence type="ECO:0000256" key="2">
    <source>
        <dbReference type="ARBA" id="ARBA00005017"/>
    </source>
</evidence>
<keyword evidence="9" id="KW-0418">Kinase</keyword>
<evidence type="ECO:0000313" key="18">
    <source>
        <dbReference type="EMBL" id="KAJ8974879.1"/>
    </source>
</evidence>
<sequence>MEPRIILLFSGKRKSGKDYICEKVKTLLGLKTPGIFCKAACDNAHIKAVWLVSDIRRKTDIAWFKDAYGSKIKTIRITANLDVRKNRGWLFTKGVDDVASECDLDEFLNWDIQVSNNNTEESEEAIEKIINTVKDSLKED</sequence>
<keyword evidence="15" id="KW-1207">Sterol metabolism</keyword>
<keyword evidence="4" id="KW-0963">Cytoplasm</keyword>
<keyword evidence="13" id="KW-0756">Sterol biosynthesis</keyword>
<reference evidence="18" key="1">
    <citation type="journal article" date="2023" name="Insect Mol. Biol.">
        <title>Genome sequencing provides insights into the evolution of gene families encoding plant cell wall-degrading enzymes in longhorned beetles.</title>
        <authorList>
            <person name="Shin N.R."/>
            <person name="Okamura Y."/>
            <person name="Kirsch R."/>
            <person name="Pauchet Y."/>
        </authorList>
    </citation>
    <scope>NUCLEOTIDE SEQUENCE</scope>
    <source>
        <strain evidence="18">MMC_N1</strain>
    </source>
</reference>
<dbReference type="Gene3D" id="3.40.50.300">
    <property type="entry name" value="P-loop containing nucleotide triphosphate hydrolases"/>
    <property type="match status" value="2"/>
</dbReference>
<evidence type="ECO:0000256" key="3">
    <source>
        <dbReference type="ARBA" id="ARBA00012958"/>
    </source>
</evidence>
<dbReference type="InterPro" id="IPR005919">
    <property type="entry name" value="Pmev_kin_anim"/>
</dbReference>
<evidence type="ECO:0000256" key="16">
    <source>
        <dbReference type="ARBA" id="ARBA00023221"/>
    </source>
</evidence>
<dbReference type="EC" id="2.7.4.2" evidence="3"/>
<accession>A0ABQ9JAG8</accession>
<evidence type="ECO:0000256" key="13">
    <source>
        <dbReference type="ARBA" id="ARBA00023011"/>
    </source>
</evidence>
<organism evidence="18 19">
    <name type="scientific">Molorchus minor</name>
    <dbReference type="NCBI Taxonomy" id="1323400"/>
    <lineage>
        <taxon>Eukaryota</taxon>
        <taxon>Metazoa</taxon>
        <taxon>Ecdysozoa</taxon>
        <taxon>Arthropoda</taxon>
        <taxon>Hexapoda</taxon>
        <taxon>Insecta</taxon>
        <taxon>Pterygota</taxon>
        <taxon>Neoptera</taxon>
        <taxon>Endopterygota</taxon>
        <taxon>Coleoptera</taxon>
        <taxon>Polyphaga</taxon>
        <taxon>Cucujiformia</taxon>
        <taxon>Chrysomeloidea</taxon>
        <taxon>Cerambycidae</taxon>
        <taxon>Lamiinae</taxon>
        <taxon>Monochamini</taxon>
        <taxon>Molorchus</taxon>
    </lineage>
</organism>
<evidence type="ECO:0000256" key="12">
    <source>
        <dbReference type="ARBA" id="ARBA00022955"/>
    </source>
</evidence>
<name>A0ABQ9JAG8_9CUCU</name>
<evidence type="ECO:0000256" key="15">
    <source>
        <dbReference type="ARBA" id="ARBA00023166"/>
    </source>
</evidence>
<dbReference type="InterPro" id="IPR027417">
    <property type="entry name" value="P-loop_NTPase"/>
</dbReference>
<dbReference type="Pfam" id="PF04275">
    <property type="entry name" value="P-mevalo_kinase"/>
    <property type="match status" value="1"/>
</dbReference>
<evidence type="ECO:0000256" key="8">
    <source>
        <dbReference type="ARBA" id="ARBA00022741"/>
    </source>
</evidence>
<evidence type="ECO:0000256" key="14">
    <source>
        <dbReference type="ARBA" id="ARBA00023098"/>
    </source>
</evidence>
<comment type="caution">
    <text evidence="18">The sequence shown here is derived from an EMBL/GenBank/DDBJ whole genome shotgun (WGS) entry which is preliminary data.</text>
</comment>
<evidence type="ECO:0000256" key="7">
    <source>
        <dbReference type="ARBA" id="ARBA00022679"/>
    </source>
</evidence>
<evidence type="ECO:0000313" key="19">
    <source>
        <dbReference type="Proteomes" id="UP001162164"/>
    </source>
</evidence>
<gene>
    <name evidence="18" type="ORF">NQ317_011725</name>
</gene>
<keyword evidence="12" id="KW-0752">Steroid biosynthesis</keyword>
<keyword evidence="14" id="KW-0443">Lipid metabolism</keyword>